<gene>
    <name evidence="3" type="ORF">E1269_31900</name>
</gene>
<dbReference type="InterPro" id="IPR003870">
    <property type="entry name" value="DUF222"/>
</dbReference>
<dbReference type="InParanoid" id="A0A4R5CBC7"/>
<evidence type="ECO:0000313" key="4">
    <source>
        <dbReference type="Proteomes" id="UP000294739"/>
    </source>
</evidence>
<feature type="compositionally biased region" description="Basic and acidic residues" evidence="1">
    <location>
        <begin position="118"/>
        <end position="131"/>
    </location>
</feature>
<accession>A0A4R5CBC7</accession>
<protein>
    <submittedName>
        <fullName evidence="3">DUF222 domain-containing protein</fullName>
    </submittedName>
</protein>
<evidence type="ECO:0000259" key="2">
    <source>
        <dbReference type="Pfam" id="PF02720"/>
    </source>
</evidence>
<dbReference type="OrthoDB" id="5236056at2"/>
<name>A0A4R5CBC7_9ACTN</name>
<organism evidence="3 4">
    <name type="scientific">Jiangella asiatica</name>
    <dbReference type="NCBI Taxonomy" id="2530372"/>
    <lineage>
        <taxon>Bacteria</taxon>
        <taxon>Bacillati</taxon>
        <taxon>Actinomycetota</taxon>
        <taxon>Actinomycetes</taxon>
        <taxon>Jiangellales</taxon>
        <taxon>Jiangellaceae</taxon>
        <taxon>Jiangella</taxon>
    </lineage>
</organism>
<dbReference type="AlphaFoldDB" id="A0A4R5CBC7"/>
<dbReference type="Pfam" id="PF02720">
    <property type="entry name" value="DUF222"/>
    <property type="match status" value="1"/>
</dbReference>
<dbReference type="Proteomes" id="UP000294739">
    <property type="component" value="Unassembled WGS sequence"/>
</dbReference>
<evidence type="ECO:0000313" key="3">
    <source>
        <dbReference type="EMBL" id="TDD94382.1"/>
    </source>
</evidence>
<feature type="region of interest" description="Disordered" evidence="1">
    <location>
        <begin position="118"/>
        <end position="151"/>
    </location>
</feature>
<sequence>MFDSTRSAVSGHPVAAALDAVGSAIAGVEDAPAWGLAADELARLVVAHEALTARLAALGLGLVREADRRQLGSSVGATSTADWLRDRLRLEHGAAKGRVALAALLDVDARLLEPARTVHDADSRDAADTRHHSGYPNPASEGSGRTGGAADVARTGLGIPVAAVRELSRAARRFLPCTAWALRAGSISVEHAQVVRRALGR</sequence>
<dbReference type="RefSeq" id="WP_131902269.1">
    <property type="nucleotide sequence ID" value="NZ_SMKZ01000111.1"/>
</dbReference>
<feature type="non-terminal residue" evidence="3">
    <location>
        <position position="201"/>
    </location>
</feature>
<proteinExistence type="predicted"/>
<keyword evidence="4" id="KW-1185">Reference proteome</keyword>
<evidence type="ECO:0000256" key="1">
    <source>
        <dbReference type="SAM" id="MobiDB-lite"/>
    </source>
</evidence>
<dbReference type="EMBL" id="SMKZ01000111">
    <property type="protein sequence ID" value="TDD94382.1"/>
    <property type="molecule type" value="Genomic_DNA"/>
</dbReference>
<reference evidence="3 4" key="1">
    <citation type="submission" date="2019-03" db="EMBL/GenBank/DDBJ databases">
        <title>Draft genome sequences of novel Actinobacteria.</title>
        <authorList>
            <person name="Sahin N."/>
            <person name="Ay H."/>
            <person name="Saygin H."/>
        </authorList>
    </citation>
    <scope>NUCLEOTIDE SEQUENCE [LARGE SCALE GENOMIC DNA]</scope>
    <source>
        <strain evidence="3 4">5K138</strain>
    </source>
</reference>
<comment type="caution">
    <text evidence="3">The sequence shown here is derived from an EMBL/GenBank/DDBJ whole genome shotgun (WGS) entry which is preliminary data.</text>
</comment>
<feature type="domain" description="DUF222" evidence="2">
    <location>
        <begin position="47"/>
        <end position="199"/>
    </location>
</feature>